<dbReference type="KEGG" id="dgo:DGo_CA2822"/>
<reference evidence="6 7" key="1">
    <citation type="journal article" date="2012" name="PLoS ONE">
        <title>Genome sequence and transcriptome analysis of the radioresistant bacterium Deinococcus gobiensis: insights into the extreme environmental adaptations.</title>
        <authorList>
            <person name="Yuan M."/>
            <person name="Chen M."/>
            <person name="Zhang W."/>
            <person name="Lu W."/>
            <person name="Wang J."/>
            <person name="Yang M."/>
            <person name="Zhao P."/>
            <person name="Tang R."/>
            <person name="Li X."/>
            <person name="Hao Y."/>
            <person name="Zhou Z."/>
            <person name="Zhan Y."/>
            <person name="Yu H."/>
            <person name="Teng C."/>
            <person name="Yan Y."/>
            <person name="Ping S."/>
            <person name="Wang Y."/>
            <person name="Lin M."/>
        </authorList>
    </citation>
    <scope>NUCLEOTIDE SEQUENCE [LARGE SCALE GENOMIC DNA]</scope>
    <source>
        <strain evidence="6 7">I-0</strain>
    </source>
</reference>
<sequence>MFAMPYPAKLTPDAIATQARVLLEGGGPEALNMRPLADALGVRPSSLYRHYADRAALLSALTEIAARELRAAMAGAAAGLNPQAGLLAMAGAYHAYARAHPHLYALLLDPARPYAPAGPLKDLWNTVLEQVSAVTGRPDDTGATVAVWAFLHGHTLLFLGGQFGPSGDQGGFRRGLEALVRGLLTA</sequence>
<feature type="DNA-binding region" description="H-T-H motif" evidence="4">
    <location>
        <begin position="32"/>
        <end position="51"/>
    </location>
</feature>
<dbReference type="InterPro" id="IPR050109">
    <property type="entry name" value="HTH-type_TetR-like_transc_reg"/>
</dbReference>
<evidence type="ECO:0000256" key="1">
    <source>
        <dbReference type="ARBA" id="ARBA00023015"/>
    </source>
</evidence>
<evidence type="ECO:0000256" key="2">
    <source>
        <dbReference type="ARBA" id="ARBA00023125"/>
    </source>
</evidence>
<dbReference type="InterPro" id="IPR036271">
    <property type="entry name" value="Tet_transcr_reg_TetR-rel_C_sf"/>
</dbReference>
<dbReference type="PANTHER" id="PTHR30055:SF239">
    <property type="entry name" value="TRANSCRIPTIONAL REGULATORY PROTEIN"/>
    <property type="match status" value="1"/>
</dbReference>
<feature type="domain" description="HTH tetR-type" evidence="5">
    <location>
        <begin position="9"/>
        <end position="69"/>
    </location>
</feature>
<dbReference type="SUPFAM" id="SSF48498">
    <property type="entry name" value="Tetracyclin repressor-like, C-terminal domain"/>
    <property type="match status" value="1"/>
</dbReference>
<dbReference type="InterPro" id="IPR025996">
    <property type="entry name" value="MT1864/Rv1816-like_C"/>
</dbReference>
<dbReference type="PANTHER" id="PTHR30055">
    <property type="entry name" value="HTH-TYPE TRANSCRIPTIONAL REGULATOR RUTR"/>
    <property type="match status" value="1"/>
</dbReference>
<dbReference type="AlphaFoldDB" id="H8GV74"/>
<dbReference type="EMBL" id="CP002191">
    <property type="protein sequence ID" value="AFD26749.1"/>
    <property type="molecule type" value="Genomic_DNA"/>
</dbReference>
<dbReference type="Pfam" id="PF13305">
    <property type="entry name" value="TetR_C_33"/>
    <property type="match status" value="1"/>
</dbReference>
<dbReference type="GO" id="GO:0003700">
    <property type="term" value="F:DNA-binding transcription factor activity"/>
    <property type="evidence" value="ECO:0007669"/>
    <property type="project" value="TreeGrafter"/>
</dbReference>
<dbReference type="InterPro" id="IPR009057">
    <property type="entry name" value="Homeodomain-like_sf"/>
</dbReference>
<dbReference type="eggNOG" id="COG1309">
    <property type="taxonomic scope" value="Bacteria"/>
</dbReference>
<dbReference type="PROSITE" id="PS50977">
    <property type="entry name" value="HTH_TETR_2"/>
    <property type="match status" value="1"/>
</dbReference>
<evidence type="ECO:0000313" key="6">
    <source>
        <dbReference type="EMBL" id="AFD26749.1"/>
    </source>
</evidence>
<dbReference type="PATRIC" id="fig|745776.4.peg.2899"/>
<dbReference type="STRING" id="745776.DGo_CA2822"/>
<dbReference type="Gene3D" id="1.10.10.60">
    <property type="entry name" value="Homeodomain-like"/>
    <property type="match status" value="1"/>
</dbReference>
<dbReference type="SUPFAM" id="SSF46689">
    <property type="entry name" value="Homeodomain-like"/>
    <property type="match status" value="1"/>
</dbReference>
<protein>
    <submittedName>
        <fullName evidence="6">Transcriptional regulator, TetR family</fullName>
    </submittedName>
</protein>
<accession>H8GV74</accession>
<evidence type="ECO:0000259" key="5">
    <source>
        <dbReference type="PROSITE" id="PS50977"/>
    </source>
</evidence>
<dbReference type="Proteomes" id="UP000007575">
    <property type="component" value="Chromosome"/>
</dbReference>
<dbReference type="Gene3D" id="1.10.357.10">
    <property type="entry name" value="Tetracycline Repressor, domain 2"/>
    <property type="match status" value="1"/>
</dbReference>
<evidence type="ECO:0000256" key="4">
    <source>
        <dbReference type="PROSITE-ProRule" id="PRU00335"/>
    </source>
</evidence>
<keyword evidence="1" id="KW-0805">Transcription regulation</keyword>
<keyword evidence="2 4" id="KW-0238">DNA-binding</keyword>
<organism evidence="6 7">
    <name type="scientific">Deinococcus gobiensis (strain DSM 21396 / JCM 16679 / CGMCC 1.7299 / I-0)</name>
    <dbReference type="NCBI Taxonomy" id="745776"/>
    <lineage>
        <taxon>Bacteria</taxon>
        <taxon>Thermotogati</taxon>
        <taxon>Deinococcota</taxon>
        <taxon>Deinococci</taxon>
        <taxon>Deinococcales</taxon>
        <taxon>Deinococcaceae</taxon>
        <taxon>Deinococcus</taxon>
    </lineage>
</organism>
<evidence type="ECO:0000256" key="3">
    <source>
        <dbReference type="ARBA" id="ARBA00023163"/>
    </source>
</evidence>
<gene>
    <name evidence="6" type="ordered locus">DGo_CA2822</name>
</gene>
<proteinExistence type="predicted"/>
<dbReference type="InterPro" id="IPR001647">
    <property type="entry name" value="HTH_TetR"/>
</dbReference>
<dbReference type="HOGENOM" id="CLU_069356_40_3_0"/>
<dbReference type="Pfam" id="PF00440">
    <property type="entry name" value="TetR_N"/>
    <property type="match status" value="1"/>
</dbReference>
<dbReference type="GO" id="GO:0000976">
    <property type="term" value="F:transcription cis-regulatory region binding"/>
    <property type="evidence" value="ECO:0007669"/>
    <property type="project" value="TreeGrafter"/>
</dbReference>
<keyword evidence="3" id="KW-0804">Transcription</keyword>
<evidence type="ECO:0000313" key="7">
    <source>
        <dbReference type="Proteomes" id="UP000007575"/>
    </source>
</evidence>
<keyword evidence="7" id="KW-1185">Reference proteome</keyword>
<name>H8GV74_DEIGI</name>